<reference evidence="2" key="1">
    <citation type="journal article" date="2023" name="Nat. Commun.">
        <title>Diploid and tetraploid genomes of Acorus and the evolution of monocots.</title>
        <authorList>
            <person name="Ma L."/>
            <person name="Liu K.W."/>
            <person name="Li Z."/>
            <person name="Hsiao Y.Y."/>
            <person name="Qi Y."/>
            <person name="Fu T."/>
            <person name="Tang G.D."/>
            <person name="Zhang D."/>
            <person name="Sun W.H."/>
            <person name="Liu D.K."/>
            <person name="Li Y."/>
            <person name="Chen G.Z."/>
            <person name="Liu X.D."/>
            <person name="Liao X.Y."/>
            <person name="Jiang Y.T."/>
            <person name="Yu X."/>
            <person name="Hao Y."/>
            <person name="Huang J."/>
            <person name="Zhao X.W."/>
            <person name="Ke S."/>
            <person name="Chen Y.Y."/>
            <person name="Wu W.L."/>
            <person name="Hsu J.L."/>
            <person name="Lin Y.F."/>
            <person name="Huang M.D."/>
            <person name="Li C.Y."/>
            <person name="Huang L."/>
            <person name="Wang Z.W."/>
            <person name="Zhao X."/>
            <person name="Zhong W.Y."/>
            <person name="Peng D.H."/>
            <person name="Ahmad S."/>
            <person name="Lan S."/>
            <person name="Zhang J.S."/>
            <person name="Tsai W.C."/>
            <person name="Van de Peer Y."/>
            <person name="Liu Z.J."/>
        </authorList>
    </citation>
    <scope>NUCLEOTIDE SEQUENCE</scope>
    <source>
        <strain evidence="2">CP</strain>
    </source>
</reference>
<dbReference type="EMBL" id="JAUJYO010000008">
    <property type="protein sequence ID" value="KAK1309943.1"/>
    <property type="molecule type" value="Genomic_DNA"/>
</dbReference>
<feature type="region of interest" description="Disordered" evidence="1">
    <location>
        <begin position="59"/>
        <end position="78"/>
    </location>
</feature>
<feature type="compositionally biased region" description="Basic residues" evidence="1">
    <location>
        <begin position="62"/>
        <end position="78"/>
    </location>
</feature>
<keyword evidence="3" id="KW-1185">Reference proteome</keyword>
<reference evidence="2" key="2">
    <citation type="submission" date="2023-06" db="EMBL/GenBank/DDBJ databases">
        <authorList>
            <person name="Ma L."/>
            <person name="Liu K.-W."/>
            <person name="Li Z."/>
            <person name="Hsiao Y.-Y."/>
            <person name="Qi Y."/>
            <person name="Fu T."/>
            <person name="Tang G."/>
            <person name="Zhang D."/>
            <person name="Sun W.-H."/>
            <person name="Liu D.-K."/>
            <person name="Li Y."/>
            <person name="Chen G.-Z."/>
            <person name="Liu X.-D."/>
            <person name="Liao X.-Y."/>
            <person name="Jiang Y.-T."/>
            <person name="Yu X."/>
            <person name="Hao Y."/>
            <person name="Huang J."/>
            <person name="Zhao X.-W."/>
            <person name="Ke S."/>
            <person name="Chen Y.-Y."/>
            <person name="Wu W.-L."/>
            <person name="Hsu J.-L."/>
            <person name="Lin Y.-F."/>
            <person name="Huang M.-D."/>
            <person name="Li C.-Y."/>
            <person name="Huang L."/>
            <person name="Wang Z.-W."/>
            <person name="Zhao X."/>
            <person name="Zhong W.-Y."/>
            <person name="Peng D.-H."/>
            <person name="Ahmad S."/>
            <person name="Lan S."/>
            <person name="Zhang J.-S."/>
            <person name="Tsai W.-C."/>
            <person name="Van De Peer Y."/>
            <person name="Liu Z.-J."/>
        </authorList>
    </citation>
    <scope>NUCLEOTIDE SEQUENCE</scope>
    <source>
        <strain evidence="2">CP</strain>
        <tissue evidence="2">Leaves</tissue>
    </source>
</reference>
<proteinExistence type="predicted"/>
<feature type="compositionally biased region" description="Polar residues" evidence="1">
    <location>
        <begin position="1"/>
        <end position="15"/>
    </location>
</feature>
<protein>
    <submittedName>
        <fullName evidence="2">Protein argonaute PNH1</fullName>
    </submittedName>
</protein>
<gene>
    <name evidence="2" type="primary">PHN1</name>
    <name evidence="2" type="ORF">QJS10_CPA08g01267</name>
</gene>
<name>A0AAV9E8A4_ACOCL</name>
<evidence type="ECO:0000313" key="2">
    <source>
        <dbReference type="EMBL" id="KAK1309943.1"/>
    </source>
</evidence>
<accession>A0AAV9E8A4</accession>
<feature type="region of interest" description="Disordered" evidence="1">
    <location>
        <begin position="1"/>
        <end position="26"/>
    </location>
</feature>
<evidence type="ECO:0000256" key="1">
    <source>
        <dbReference type="SAM" id="MobiDB-lite"/>
    </source>
</evidence>
<dbReference type="AlphaFoldDB" id="A0AAV9E8A4"/>
<dbReference type="Proteomes" id="UP001180020">
    <property type="component" value="Unassembled WGS sequence"/>
</dbReference>
<organism evidence="2 3">
    <name type="scientific">Acorus calamus</name>
    <name type="common">Sweet flag</name>
    <dbReference type="NCBI Taxonomy" id="4465"/>
    <lineage>
        <taxon>Eukaryota</taxon>
        <taxon>Viridiplantae</taxon>
        <taxon>Streptophyta</taxon>
        <taxon>Embryophyta</taxon>
        <taxon>Tracheophyta</taxon>
        <taxon>Spermatophyta</taxon>
        <taxon>Magnoliopsida</taxon>
        <taxon>Liliopsida</taxon>
        <taxon>Acoraceae</taxon>
        <taxon>Acorus</taxon>
    </lineage>
</organism>
<comment type="caution">
    <text evidence="2">The sequence shown here is derived from an EMBL/GenBank/DDBJ whole genome shotgun (WGS) entry which is preliminary data.</text>
</comment>
<evidence type="ECO:0000313" key="3">
    <source>
        <dbReference type="Proteomes" id="UP001180020"/>
    </source>
</evidence>
<sequence length="123" mass="13229">MEPESQDNNSTSRNVNGGGSNCVKPLPALKEKVKRDALMNFKHENANCVSVGEEALLERSVHSPKKVRSKGRPPSKKKAAKVPFVPFCWISRGSEEEGGALAKEEGKVYGGWRVGVNGIPLGG</sequence>